<dbReference type="AlphaFoldDB" id="A0A7X3LVP2"/>
<reference evidence="3 4" key="1">
    <citation type="submission" date="2019-12" db="EMBL/GenBank/DDBJ databases">
        <authorList>
            <person name="Li M."/>
        </authorList>
    </citation>
    <scope>NUCLEOTIDE SEQUENCE [LARGE SCALE GENOMIC DNA]</scope>
    <source>
        <strain evidence="3 4">GBMRC 2046</strain>
    </source>
</reference>
<feature type="signal peptide" evidence="2">
    <location>
        <begin position="1"/>
        <end position="20"/>
    </location>
</feature>
<organism evidence="3 4">
    <name type="scientific">Stappia sediminis</name>
    <dbReference type="NCBI Taxonomy" id="2692190"/>
    <lineage>
        <taxon>Bacteria</taxon>
        <taxon>Pseudomonadati</taxon>
        <taxon>Pseudomonadota</taxon>
        <taxon>Alphaproteobacteria</taxon>
        <taxon>Hyphomicrobiales</taxon>
        <taxon>Stappiaceae</taxon>
        <taxon>Stappia</taxon>
    </lineage>
</organism>
<feature type="coiled-coil region" evidence="1">
    <location>
        <begin position="68"/>
        <end position="102"/>
    </location>
</feature>
<feature type="chain" id="PRO_5031380732" evidence="2">
    <location>
        <begin position="21"/>
        <end position="164"/>
    </location>
</feature>
<protein>
    <submittedName>
        <fullName evidence="3">Uncharacterized protein</fullName>
    </submittedName>
</protein>
<evidence type="ECO:0000313" key="3">
    <source>
        <dbReference type="EMBL" id="MXN65913.1"/>
    </source>
</evidence>
<dbReference type="Proteomes" id="UP000433101">
    <property type="component" value="Unassembled WGS sequence"/>
</dbReference>
<accession>A0A7X3LVP2</accession>
<evidence type="ECO:0000256" key="1">
    <source>
        <dbReference type="SAM" id="Coils"/>
    </source>
</evidence>
<dbReference type="EMBL" id="WUMV01000006">
    <property type="protein sequence ID" value="MXN65913.1"/>
    <property type="molecule type" value="Genomic_DNA"/>
</dbReference>
<evidence type="ECO:0000256" key="2">
    <source>
        <dbReference type="SAM" id="SignalP"/>
    </source>
</evidence>
<keyword evidence="2" id="KW-0732">Signal</keyword>
<dbReference type="RefSeq" id="WP_160776152.1">
    <property type="nucleotide sequence ID" value="NZ_WUMV01000006.1"/>
</dbReference>
<proteinExistence type="predicted"/>
<keyword evidence="1" id="KW-0175">Coiled coil</keyword>
<name>A0A7X3LVP2_9HYPH</name>
<comment type="caution">
    <text evidence="3">The sequence shown here is derived from an EMBL/GenBank/DDBJ whole genome shotgun (WGS) entry which is preliminary data.</text>
</comment>
<gene>
    <name evidence="3" type="ORF">GR183_13450</name>
</gene>
<evidence type="ECO:0000313" key="4">
    <source>
        <dbReference type="Proteomes" id="UP000433101"/>
    </source>
</evidence>
<sequence>MIPRVIALLLGMLLAQTAFAQEDVLDRDRYGLEETDGGFLRVDRESGLVSLCQNVNDAWRCAPVPDAQRALEDEIDELRSEVEKLSARNDELEAKILAISRAADEALNGISKEDVMPKTDAPSGALTQNDEEQIDRALDFTEKAMRRFFGLMKDLRDEFESSDQ</sequence>
<keyword evidence="4" id="KW-1185">Reference proteome</keyword>